<dbReference type="InterPro" id="IPR018062">
    <property type="entry name" value="HTH_AraC-typ_CS"/>
</dbReference>
<comment type="caution">
    <text evidence="5">The sequence shown here is derived from an EMBL/GenBank/DDBJ whole genome shotgun (WGS) entry which is preliminary data.</text>
</comment>
<evidence type="ECO:0000259" key="4">
    <source>
        <dbReference type="PROSITE" id="PS01124"/>
    </source>
</evidence>
<dbReference type="PANTHER" id="PTHR46796">
    <property type="entry name" value="HTH-TYPE TRANSCRIPTIONAL ACTIVATOR RHAS-RELATED"/>
    <property type="match status" value="1"/>
</dbReference>
<dbReference type="InterPro" id="IPR018060">
    <property type="entry name" value="HTH_AraC"/>
</dbReference>
<dbReference type="PROSITE" id="PS01124">
    <property type="entry name" value="HTH_ARAC_FAMILY_2"/>
    <property type="match status" value="1"/>
</dbReference>
<accession>A0ABN2YMF0</accession>
<dbReference type="Pfam" id="PF12833">
    <property type="entry name" value="HTH_18"/>
    <property type="match status" value="1"/>
</dbReference>
<keyword evidence="2" id="KW-0238">DNA-binding</keyword>
<dbReference type="PRINTS" id="PR00032">
    <property type="entry name" value="HTHARAC"/>
</dbReference>
<evidence type="ECO:0000256" key="3">
    <source>
        <dbReference type="ARBA" id="ARBA00023163"/>
    </source>
</evidence>
<keyword evidence="3" id="KW-0804">Transcription</keyword>
<organism evidence="5 6">
    <name type="scientific">Streptomyces synnematoformans</name>
    <dbReference type="NCBI Taxonomy" id="415721"/>
    <lineage>
        <taxon>Bacteria</taxon>
        <taxon>Bacillati</taxon>
        <taxon>Actinomycetota</taxon>
        <taxon>Actinomycetes</taxon>
        <taxon>Kitasatosporales</taxon>
        <taxon>Streptomycetaceae</taxon>
        <taxon>Streptomyces</taxon>
    </lineage>
</organism>
<dbReference type="InterPro" id="IPR050204">
    <property type="entry name" value="AraC_XylS_family_regulators"/>
</dbReference>
<keyword evidence="1" id="KW-0805">Transcription regulation</keyword>
<evidence type="ECO:0000313" key="6">
    <source>
        <dbReference type="Proteomes" id="UP001500443"/>
    </source>
</evidence>
<keyword evidence="6" id="KW-1185">Reference proteome</keyword>
<evidence type="ECO:0000256" key="2">
    <source>
        <dbReference type="ARBA" id="ARBA00023125"/>
    </source>
</evidence>
<dbReference type="SUPFAM" id="SSF46689">
    <property type="entry name" value="Homeodomain-like"/>
    <property type="match status" value="2"/>
</dbReference>
<dbReference type="Proteomes" id="UP001500443">
    <property type="component" value="Unassembled WGS sequence"/>
</dbReference>
<proteinExistence type="predicted"/>
<sequence length="128" mass="14095">MDRDWADPAVGLDAVATHAGYSRYHFVRAFKAAYGETPGQYLTRRRMERAEHLLRTCNLTVTEVCHLVGFSAVGTFSASFKRRTGLSPSAYRAAHVGRGTALIPGCFALLWAGGFDPRISERNSEEAD</sequence>
<dbReference type="RefSeq" id="WP_344291030.1">
    <property type="nucleotide sequence ID" value="NZ_BAAAPF010000117.1"/>
</dbReference>
<dbReference type="InterPro" id="IPR009057">
    <property type="entry name" value="Homeodomain-like_sf"/>
</dbReference>
<dbReference type="EMBL" id="BAAAPF010000117">
    <property type="protein sequence ID" value="GAA2128692.1"/>
    <property type="molecule type" value="Genomic_DNA"/>
</dbReference>
<evidence type="ECO:0000313" key="5">
    <source>
        <dbReference type="EMBL" id="GAA2128692.1"/>
    </source>
</evidence>
<dbReference type="InterPro" id="IPR020449">
    <property type="entry name" value="Tscrpt_reg_AraC-type_HTH"/>
</dbReference>
<dbReference type="PROSITE" id="PS00041">
    <property type="entry name" value="HTH_ARAC_FAMILY_1"/>
    <property type="match status" value="1"/>
</dbReference>
<gene>
    <name evidence="5" type="ORF">GCM10009802_36150</name>
</gene>
<dbReference type="SMART" id="SM00342">
    <property type="entry name" value="HTH_ARAC"/>
    <property type="match status" value="1"/>
</dbReference>
<protein>
    <recommendedName>
        <fullName evidence="4">HTH araC/xylS-type domain-containing protein</fullName>
    </recommendedName>
</protein>
<name>A0ABN2YMF0_9ACTN</name>
<dbReference type="Gene3D" id="1.10.10.60">
    <property type="entry name" value="Homeodomain-like"/>
    <property type="match status" value="2"/>
</dbReference>
<feature type="domain" description="HTH araC/xylS-type" evidence="4">
    <location>
        <begin position="1"/>
        <end position="94"/>
    </location>
</feature>
<reference evidence="5 6" key="1">
    <citation type="journal article" date="2019" name="Int. J. Syst. Evol. Microbiol.">
        <title>The Global Catalogue of Microorganisms (GCM) 10K type strain sequencing project: providing services to taxonomists for standard genome sequencing and annotation.</title>
        <authorList>
            <consortium name="The Broad Institute Genomics Platform"/>
            <consortium name="The Broad Institute Genome Sequencing Center for Infectious Disease"/>
            <person name="Wu L."/>
            <person name="Ma J."/>
        </authorList>
    </citation>
    <scope>NUCLEOTIDE SEQUENCE [LARGE SCALE GENOMIC DNA]</scope>
    <source>
        <strain evidence="5 6">JCM 15481</strain>
    </source>
</reference>
<evidence type="ECO:0000256" key="1">
    <source>
        <dbReference type="ARBA" id="ARBA00023015"/>
    </source>
</evidence>